<dbReference type="Proteomes" id="UP000887576">
    <property type="component" value="Unplaced"/>
</dbReference>
<organism evidence="1 2">
    <name type="scientific">Panagrolaimus sp. JU765</name>
    <dbReference type="NCBI Taxonomy" id="591449"/>
    <lineage>
        <taxon>Eukaryota</taxon>
        <taxon>Metazoa</taxon>
        <taxon>Ecdysozoa</taxon>
        <taxon>Nematoda</taxon>
        <taxon>Chromadorea</taxon>
        <taxon>Rhabditida</taxon>
        <taxon>Tylenchina</taxon>
        <taxon>Panagrolaimomorpha</taxon>
        <taxon>Panagrolaimoidea</taxon>
        <taxon>Panagrolaimidae</taxon>
        <taxon>Panagrolaimus</taxon>
    </lineage>
</organism>
<dbReference type="WBParaSite" id="JU765_v2.g3420.t1">
    <property type="protein sequence ID" value="JU765_v2.g3420.t1"/>
    <property type="gene ID" value="JU765_v2.g3420"/>
</dbReference>
<evidence type="ECO:0000313" key="2">
    <source>
        <dbReference type="WBParaSite" id="JU765_v2.g3420.t1"/>
    </source>
</evidence>
<protein>
    <submittedName>
        <fullName evidence="2">Lysozyme</fullName>
    </submittedName>
</protein>
<evidence type="ECO:0000313" key="1">
    <source>
        <dbReference type="Proteomes" id="UP000887576"/>
    </source>
</evidence>
<proteinExistence type="predicted"/>
<accession>A0AC34R4N7</accession>
<reference evidence="2" key="1">
    <citation type="submission" date="2022-11" db="UniProtKB">
        <authorList>
            <consortium name="WormBaseParasite"/>
        </authorList>
    </citation>
    <scope>IDENTIFICATION</scope>
</reference>
<sequence length="214" mass="24262">MNIVILLFACFGLTFGSIGFDAIQTVSVSAFQCLQKNGYKFFIGRVMKSDGSVDEIGVQNLQNTESAGWPVFDGYIFPCVGTNCPSAHDQALNVITRLREVDAEVGTLWVDVERLAWPADKKHNQEFISEMMTEIDKWGVWFGIYTNYEHWDAIVGVNWTVGPNRRLWWGSYDNHQDFTGFKPFGGWSRPDLHQYSASINGPCGVTMNQNWFPL</sequence>
<name>A0AC34R4N7_9BILA</name>